<keyword evidence="5" id="KW-0560">Oxidoreductase</keyword>
<dbReference type="OrthoDB" id="5510711at2"/>
<feature type="domain" description="Acyl-CoA dehydrogenase/oxidase C-terminal" evidence="6">
    <location>
        <begin position="229"/>
        <end position="376"/>
    </location>
</feature>
<organism evidence="9 10">
    <name type="scientific">Thalassobaculum litoreum DSM 18839</name>
    <dbReference type="NCBI Taxonomy" id="1123362"/>
    <lineage>
        <taxon>Bacteria</taxon>
        <taxon>Pseudomonadati</taxon>
        <taxon>Pseudomonadota</taxon>
        <taxon>Alphaproteobacteria</taxon>
        <taxon>Rhodospirillales</taxon>
        <taxon>Thalassobaculaceae</taxon>
        <taxon>Thalassobaculum</taxon>
    </lineage>
</organism>
<reference evidence="9 10" key="1">
    <citation type="submission" date="2016-10" db="EMBL/GenBank/DDBJ databases">
        <authorList>
            <person name="Varghese N."/>
            <person name="Submissions S."/>
        </authorList>
    </citation>
    <scope>NUCLEOTIDE SEQUENCE [LARGE SCALE GENOMIC DNA]</scope>
    <source>
        <strain evidence="9 10">DSM 18839</strain>
    </source>
</reference>
<dbReference type="InterPro" id="IPR037069">
    <property type="entry name" value="AcylCoA_DH/ox_N_sf"/>
</dbReference>
<comment type="caution">
    <text evidence="9">The sequence shown here is derived from an EMBL/GenBank/DDBJ whole genome shotgun (WGS) entry which is preliminary data.</text>
</comment>
<dbReference type="Gene3D" id="2.40.110.10">
    <property type="entry name" value="Butyryl-CoA Dehydrogenase, subunit A, domain 2"/>
    <property type="match status" value="1"/>
</dbReference>
<dbReference type="Proteomes" id="UP000198615">
    <property type="component" value="Unassembled WGS sequence"/>
</dbReference>
<dbReference type="InterPro" id="IPR036250">
    <property type="entry name" value="AcylCo_DH-like_C"/>
</dbReference>
<evidence type="ECO:0000256" key="4">
    <source>
        <dbReference type="ARBA" id="ARBA00022827"/>
    </source>
</evidence>
<keyword evidence="10" id="KW-1185">Reference proteome</keyword>
<dbReference type="Gene3D" id="1.10.540.10">
    <property type="entry name" value="Acyl-CoA dehydrogenase/oxidase, N-terminal domain"/>
    <property type="match status" value="1"/>
</dbReference>
<protein>
    <recommendedName>
        <fullName evidence="11">Acyl-CoA dehydrogenase</fullName>
    </recommendedName>
</protein>
<dbReference type="PANTHER" id="PTHR43884">
    <property type="entry name" value="ACYL-COA DEHYDROGENASE"/>
    <property type="match status" value="1"/>
</dbReference>
<name>A0A8G2F389_9PROT</name>
<dbReference type="Gene3D" id="1.20.140.10">
    <property type="entry name" value="Butyryl-CoA Dehydrogenase, subunit A, domain 3"/>
    <property type="match status" value="1"/>
</dbReference>
<dbReference type="CDD" id="cd00567">
    <property type="entry name" value="ACAD"/>
    <property type="match status" value="1"/>
</dbReference>
<dbReference type="InterPro" id="IPR006091">
    <property type="entry name" value="Acyl-CoA_Oxase/DH_mid-dom"/>
</dbReference>
<dbReference type="Pfam" id="PF00441">
    <property type="entry name" value="Acyl-CoA_dh_1"/>
    <property type="match status" value="1"/>
</dbReference>
<evidence type="ECO:0008006" key="11">
    <source>
        <dbReference type="Google" id="ProtNLM"/>
    </source>
</evidence>
<evidence type="ECO:0000313" key="9">
    <source>
        <dbReference type="EMBL" id="SDF79013.1"/>
    </source>
</evidence>
<dbReference type="GO" id="GO:0033539">
    <property type="term" value="P:fatty acid beta-oxidation using acyl-CoA dehydrogenase"/>
    <property type="evidence" value="ECO:0007669"/>
    <property type="project" value="TreeGrafter"/>
</dbReference>
<dbReference type="PANTHER" id="PTHR43884:SF12">
    <property type="entry name" value="ISOVALERYL-COA DEHYDROGENASE, MITOCHONDRIAL-RELATED"/>
    <property type="match status" value="1"/>
</dbReference>
<dbReference type="GO" id="GO:0003995">
    <property type="term" value="F:acyl-CoA dehydrogenase activity"/>
    <property type="evidence" value="ECO:0007669"/>
    <property type="project" value="TreeGrafter"/>
</dbReference>
<evidence type="ECO:0000256" key="3">
    <source>
        <dbReference type="ARBA" id="ARBA00022630"/>
    </source>
</evidence>
<accession>A0A8G2F389</accession>
<evidence type="ECO:0000259" key="7">
    <source>
        <dbReference type="Pfam" id="PF02770"/>
    </source>
</evidence>
<dbReference type="SUPFAM" id="SSF56645">
    <property type="entry name" value="Acyl-CoA dehydrogenase NM domain-like"/>
    <property type="match status" value="1"/>
</dbReference>
<evidence type="ECO:0000256" key="5">
    <source>
        <dbReference type="RuleBase" id="RU362125"/>
    </source>
</evidence>
<evidence type="ECO:0000313" key="10">
    <source>
        <dbReference type="Proteomes" id="UP000198615"/>
    </source>
</evidence>
<dbReference type="InterPro" id="IPR013786">
    <property type="entry name" value="AcylCoA_DH/ox_N"/>
</dbReference>
<dbReference type="GO" id="GO:0050660">
    <property type="term" value="F:flavin adenine dinucleotide binding"/>
    <property type="evidence" value="ECO:0007669"/>
    <property type="project" value="InterPro"/>
</dbReference>
<dbReference type="Pfam" id="PF02770">
    <property type="entry name" value="Acyl-CoA_dh_M"/>
    <property type="match status" value="1"/>
</dbReference>
<keyword evidence="3 5" id="KW-0285">Flavoprotein</keyword>
<dbReference type="EMBL" id="FNBW01000006">
    <property type="protein sequence ID" value="SDF79013.1"/>
    <property type="molecule type" value="Genomic_DNA"/>
</dbReference>
<evidence type="ECO:0000259" key="8">
    <source>
        <dbReference type="Pfam" id="PF02771"/>
    </source>
</evidence>
<evidence type="ECO:0000256" key="1">
    <source>
        <dbReference type="ARBA" id="ARBA00001974"/>
    </source>
</evidence>
<dbReference type="InterPro" id="IPR009100">
    <property type="entry name" value="AcylCoA_DH/oxidase_NM_dom_sf"/>
</dbReference>
<feature type="domain" description="Acyl-CoA oxidase/dehydrogenase middle" evidence="7">
    <location>
        <begin position="127"/>
        <end position="217"/>
    </location>
</feature>
<dbReference type="InterPro" id="IPR009075">
    <property type="entry name" value="AcylCo_DH/oxidase_C"/>
</dbReference>
<gene>
    <name evidence="9" type="ORF">SAMN05660686_02395</name>
</gene>
<comment type="cofactor">
    <cofactor evidence="1 5">
        <name>FAD</name>
        <dbReference type="ChEBI" id="CHEBI:57692"/>
    </cofactor>
</comment>
<dbReference type="Pfam" id="PF02771">
    <property type="entry name" value="Acyl-CoA_dh_N"/>
    <property type="match status" value="1"/>
</dbReference>
<evidence type="ECO:0000259" key="6">
    <source>
        <dbReference type="Pfam" id="PF00441"/>
    </source>
</evidence>
<dbReference type="InterPro" id="IPR046373">
    <property type="entry name" value="Acyl-CoA_Oxase/DH_mid-dom_sf"/>
</dbReference>
<sequence length="390" mass="42778">MSALYDDLLTEEQLQFRDAVRGFAERHLAADRLARAHRSEFPFDVAKLMAEQGLLGITFKEEDGGMGGSLMDAIVAIETVSAVCPRSADVIQAGNFGPIRTFVEYATADQKERYLAPLIGGEATISVGMSEPEAGSAVTDLKTTATPDGDGFRINGTKVFSSHSPDSNLFLVYVRYGPGVDGIGSVLIERGTEGFTLGRPSRYVGGDDWCQLYFEDVYVGPENVLLREGGFKKQIAAFNIERLGNSARALAFGRHAFEIAREHAETRHQFGRPLADFQGLQWKFAEAALRMEAAQLMLYRVAGKAEKGLPSAYETALVKYLCNEAGFLAANEAMQILGGLGYTEESLVEYCWRRARGWQIAGGSLEMMKNRIAEGVFGRRFSQRPPKPKA</sequence>
<keyword evidence="4 5" id="KW-0274">FAD</keyword>
<proteinExistence type="inferred from homology"/>
<evidence type="ECO:0000256" key="2">
    <source>
        <dbReference type="ARBA" id="ARBA00009347"/>
    </source>
</evidence>
<comment type="similarity">
    <text evidence="2 5">Belongs to the acyl-CoA dehydrogenase family.</text>
</comment>
<feature type="domain" description="Acyl-CoA dehydrogenase/oxidase N-terminal" evidence="8">
    <location>
        <begin position="10"/>
        <end position="122"/>
    </location>
</feature>
<dbReference type="GO" id="GO:0046359">
    <property type="term" value="P:butyrate catabolic process"/>
    <property type="evidence" value="ECO:0007669"/>
    <property type="project" value="TreeGrafter"/>
</dbReference>
<dbReference type="SUPFAM" id="SSF47203">
    <property type="entry name" value="Acyl-CoA dehydrogenase C-terminal domain-like"/>
    <property type="match status" value="1"/>
</dbReference>
<dbReference type="RefSeq" id="WP_028796369.1">
    <property type="nucleotide sequence ID" value="NZ_FNBW01000006.1"/>
</dbReference>
<dbReference type="AlphaFoldDB" id="A0A8G2F389"/>